<dbReference type="EMBL" id="JAYMYQ010000002">
    <property type="protein sequence ID" value="KAK7349961.1"/>
    <property type="molecule type" value="Genomic_DNA"/>
</dbReference>
<name>A0AAN9M9J0_CANGL</name>
<accession>A0AAN9M9J0</accession>
<evidence type="ECO:0000313" key="2">
    <source>
        <dbReference type="Proteomes" id="UP001367508"/>
    </source>
</evidence>
<dbReference type="Proteomes" id="UP001367508">
    <property type="component" value="Unassembled WGS sequence"/>
</dbReference>
<reference evidence="1 2" key="1">
    <citation type="submission" date="2024-01" db="EMBL/GenBank/DDBJ databases">
        <title>The genomes of 5 underutilized Papilionoideae crops provide insights into root nodulation and disease resistanc.</title>
        <authorList>
            <person name="Jiang F."/>
        </authorList>
    </citation>
    <scope>NUCLEOTIDE SEQUENCE [LARGE SCALE GENOMIC DNA]</scope>
    <source>
        <strain evidence="1">LVBAO_FW01</strain>
        <tissue evidence="1">Leaves</tissue>
    </source>
</reference>
<protein>
    <submittedName>
        <fullName evidence="1">Uncharacterized protein</fullName>
    </submittedName>
</protein>
<gene>
    <name evidence="1" type="ORF">VNO77_07900</name>
</gene>
<organism evidence="1 2">
    <name type="scientific">Canavalia gladiata</name>
    <name type="common">Sword bean</name>
    <name type="synonym">Dolichos gladiatus</name>
    <dbReference type="NCBI Taxonomy" id="3824"/>
    <lineage>
        <taxon>Eukaryota</taxon>
        <taxon>Viridiplantae</taxon>
        <taxon>Streptophyta</taxon>
        <taxon>Embryophyta</taxon>
        <taxon>Tracheophyta</taxon>
        <taxon>Spermatophyta</taxon>
        <taxon>Magnoliopsida</taxon>
        <taxon>eudicotyledons</taxon>
        <taxon>Gunneridae</taxon>
        <taxon>Pentapetalae</taxon>
        <taxon>rosids</taxon>
        <taxon>fabids</taxon>
        <taxon>Fabales</taxon>
        <taxon>Fabaceae</taxon>
        <taxon>Papilionoideae</taxon>
        <taxon>50 kb inversion clade</taxon>
        <taxon>NPAAA clade</taxon>
        <taxon>indigoferoid/millettioid clade</taxon>
        <taxon>Phaseoleae</taxon>
        <taxon>Canavalia</taxon>
    </lineage>
</organism>
<dbReference type="AlphaFoldDB" id="A0AAN9M9J0"/>
<proteinExistence type="predicted"/>
<keyword evidence="2" id="KW-1185">Reference proteome</keyword>
<comment type="caution">
    <text evidence="1">The sequence shown here is derived from an EMBL/GenBank/DDBJ whole genome shotgun (WGS) entry which is preliminary data.</text>
</comment>
<sequence length="127" mass="13907">MPREDNFKGNHSCACGAEFCVNRTRGDLPAFEAAILFGVKMELTFAWCLWEAERSMSRPSHSHITWPLFMHGFTIPMKSSQDKQDQSIPTSHSMEALPGLLGTGGKIKLLPAFTSGSASSDLSPEGF</sequence>
<evidence type="ECO:0000313" key="1">
    <source>
        <dbReference type="EMBL" id="KAK7349961.1"/>
    </source>
</evidence>